<organism evidence="1 2">
    <name type="scientific">Vibrio gazogenes</name>
    <dbReference type="NCBI Taxonomy" id="687"/>
    <lineage>
        <taxon>Bacteria</taxon>
        <taxon>Pseudomonadati</taxon>
        <taxon>Pseudomonadota</taxon>
        <taxon>Gammaproteobacteria</taxon>
        <taxon>Vibrionales</taxon>
        <taxon>Vibrionaceae</taxon>
        <taxon>Vibrio</taxon>
    </lineage>
</organism>
<dbReference type="RefSeq" id="WP_021018915.1">
    <property type="nucleotide sequence ID" value="NZ_CP018835.1"/>
</dbReference>
<dbReference type="KEGG" id="vga:BSQ33_03170"/>
<reference evidence="1 2" key="1">
    <citation type="submission" date="2016-12" db="EMBL/GenBank/DDBJ databases">
        <authorList>
            <person name="Song W.-J."/>
            <person name="Kurnit D.M."/>
        </authorList>
    </citation>
    <scope>NUCLEOTIDE SEQUENCE [LARGE SCALE GENOMIC DNA]</scope>
    <source>
        <strain evidence="1 2">ATCC 43942</strain>
    </source>
</reference>
<evidence type="ECO:0000313" key="2">
    <source>
        <dbReference type="Proteomes" id="UP000196708"/>
    </source>
</evidence>
<dbReference type="EMBL" id="CP018835">
    <property type="protein sequence ID" value="ASA54824.1"/>
    <property type="molecule type" value="Genomic_DNA"/>
</dbReference>
<dbReference type="AlphaFoldDB" id="A0A1Z2SCB6"/>
<accession>A0A1Z2SCB6</accession>
<protein>
    <submittedName>
        <fullName evidence="1">Uncharacterized protein</fullName>
    </submittedName>
</protein>
<proteinExistence type="predicted"/>
<dbReference type="Proteomes" id="UP000196708">
    <property type="component" value="Chromosome 1"/>
</dbReference>
<evidence type="ECO:0000313" key="1">
    <source>
        <dbReference type="EMBL" id="ASA54824.1"/>
    </source>
</evidence>
<sequence length="138" mass="15920">MTFSNTLVKEFTRVRALLKKIANHRQTCLPLVDPHSHQNIDRSASRFVKIEKVMISKIADLLFDQSGDDFIAEQTNKTNVTALSNYQEMHFMNAQLLRELKQQLNDLDDTRLATLISYWIAALQVENDELEKCLPQGE</sequence>
<dbReference type="OrthoDB" id="5875702at2"/>
<gene>
    <name evidence="1" type="ORF">BSQ33_03170</name>
</gene>
<name>A0A1Z2SCB6_VIBGA</name>